<dbReference type="EMBL" id="BGZK01003233">
    <property type="protein sequence ID" value="GBO98972.1"/>
    <property type="molecule type" value="Genomic_DNA"/>
</dbReference>
<evidence type="ECO:0000313" key="2">
    <source>
        <dbReference type="Proteomes" id="UP000299102"/>
    </source>
</evidence>
<accession>A0A4C1S9R3</accession>
<gene>
    <name evidence="1" type="ORF">EVAR_70222_1</name>
</gene>
<proteinExistence type="predicted"/>
<evidence type="ECO:0000313" key="1">
    <source>
        <dbReference type="EMBL" id="GBO98972.1"/>
    </source>
</evidence>
<organism evidence="1 2">
    <name type="scientific">Eumeta variegata</name>
    <name type="common">Bagworm moth</name>
    <name type="synonym">Eumeta japonica</name>
    <dbReference type="NCBI Taxonomy" id="151549"/>
    <lineage>
        <taxon>Eukaryota</taxon>
        <taxon>Metazoa</taxon>
        <taxon>Ecdysozoa</taxon>
        <taxon>Arthropoda</taxon>
        <taxon>Hexapoda</taxon>
        <taxon>Insecta</taxon>
        <taxon>Pterygota</taxon>
        <taxon>Neoptera</taxon>
        <taxon>Endopterygota</taxon>
        <taxon>Lepidoptera</taxon>
        <taxon>Glossata</taxon>
        <taxon>Ditrysia</taxon>
        <taxon>Tineoidea</taxon>
        <taxon>Psychidae</taxon>
        <taxon>Oiketicinae</taxon>
        <taxon>Eumeta</taxon>
    </lineage>
</organism>
<reference evidence="1 2" key="1">
    <citation type="journal article" date="2019" name="Commun. Biol.">
        <title>The bagworm genome reveals a unique fibroin gene that provides high tensile strength.</title>
        <authorList>
            <person name="Kono N."/>
            <person name="Nakamura H."/>
            <person name="Ohtoshi R."/>
            <person name="Tomita M."/>
            <person name="Numata K."/>
            <person name="Arakawa K."/>
        </authorList>
    </citation>
    <scope>NUCLEOTIDE SEQUENCE [LARGE SCALE GENOMIC DNA]</scope>
</reference>
<sequence>MSLFLYAHKEPDDTETENLKCKRNNVVTSFDPEYLFLLPVKTFRPERRSCLQRALEREGYSAKVRPSFSRPRPISVPTLCPDVRMTYKHRFRSNCHCNNLVDSFWHSISQCWQLCRREIESIVYAYSALR</sequence>
<comment type="caution">
    <text evidence="1">The sequence shown here is derived from an EMBL/GenBank/DDBJ whole genome shotgun (WGS) entry which is preliminary data.</text>
</comment>
<keyword evidence="2" id="KW-1185">Reference proteome</keyword>
<protein>
    <submittedName>
        <fullName evidence="1">Uncharacterized protein</fullName>
    </submittedName>
</protein>
<name>A0A4C1S9R3_EUMVA</name>
<dbReference type="Proteomes" id="UP000299102">
    <property type="component" value="Unassembled WGS sequence"/>
</dbReference>
<dbReference type="AlphaFoldDB" id="A0A4C1S9R3"/>